<dbReference type="PANTHER" id="PTHR30055:SF229">
    <property type="entry name" value="HTH-TYPE TRANSCRIPTIONAL REPRESSOR RV1474C"/>
    <property type="match status" value="1"/>
</dbReference>
<accession>A0A3E2DCU4</accession>
<dbReference type="InterPro" id="IPR036271">
    <property type="entry name" value="Tet_transcr_reg_TetR-rel_C_sf"/>
</dbReference>
<dbReference type="InterPro" id="IPR001647">
    <property type="entry name" value="HTH_TetR"/>
</dbReference>
<dbReference type="GO" id="GO:0000976">
    <property type="term" value="F:transcription cis-regulatory region binding"/>
    <property type="evidence" value="ECO:0007669"/>
    <property type="project" value="TreeGrafter"/>
</dbReference>
<feature type="domain" description="HTH tetR-type" evidence="3">
    <location>
        <begin position="18"/>
        <end position="78"/>
    </location>
</feature>
<dbReference type="EMBL" id="JBAKUA010000004">
    <property type="protein sequence ID" value="MEH1546135.1"/>
    <property type="molecule type" value="Genomic_DNA"/>
</dbReference>
<evidence type="ECO:0000259" key="3">
    <source>
        <dbReference type="PROSITE" id="PS50977"/>
    </source>
</evidence>
<dbReference type="Proteomes" id="UP001309299">
    <property type="component" value="Unassembled WGS sequence"/>
</dbReference>
<dbReference type="SUPFAM" id="SSF46689">
    <property type="entry name" value="Homeodomain-like"/>
    <property type="match status" value="1"/>
</dbReference>
<dbReference type="Gene3D" id="1.10.357.10">
    <property type="entry name" value="Tetracycline Repressor, domain 2"/>
    <property type="match status" value="1"/>
</dbReference>
<sequence>MAVTTKTSARRGPYAKGVARRAEILDVALRLYGASSGERPTLAAIAAEVGLTEAGVLHYFGTMDELFVAILEARDAHAVDAGALTDPDHVWAYMAGTTRTPGLTKLFVDMSVAAADPNHPAHAFMERHRQRVHEVVRMALRIDDEQAVRLAVAAAEGLQMRWIQNKDTDIAGDLEALARVLTSGSLVLAEEGLPETGDGLESQ</sequence>
<organism evidence="5 6">
    <name type="scientific">Cutibacterium avidum</name>
    <dbReference type="NCBI Taxonomy" id="33010"/>
    <lineage>
        <taxon>Bacteria</taxon>
        <taxon>Bacillati</taxon>
        <taxon>Actinomycetota</taxon>
        <taxon>Actinomycetes</taxon>
        <taxon>Propionibacteriales</taxon>
        <taxon>Propionibacteriaceae</taxon>
        <taxon>Cutibacterium</taxon>
    </lineage>
</organism>
<reference evidence="4" key="2">
    <citation type="submission" date="2024-02" db="EMBL/GenBank/DDBJ databases">
        <title>Bacterial skin colonization with Propionibacterium avidum as a risk factor for Periprosthetic Joint Infections - a single-center prospective study.</title>
        <authorList>
            <person name="Achermann Y."/>
        </authorList>
    </citation>
    <scope>NUCLEOTIDE SEQUENCE</scope>
    <source>
        <strain evidence="4">PAVI-2017310195</strain>
    </source>
</reference>
<dbReference type="PANTHER" id="PTHR30055">
    <property type="entry name" value="HTH-TYPE TRANSCRIPTIONAL REGULATOR RUTR"/>
    <property type="match status" value="1"/>
</dbReference>
<evidence type="ECO:0000313" key="6">
    <source>
        <dbReference type="Proteomes" id="UP000259211"/>
    </source>
</evidence>
<comment type="caution">
    <text evidence="5">The sequence shown here is derived from an EMBL/GenBank/DDBJ whole genome shotgun (WGS) entry which is preliminary data.</text>
</comment>
<reference evidence="5 6" key="1">
    <citation type="submission" date="2017-07" db="EMBL/GenBank/DDBJ databases">
        <authorList>
            <person name="Sun Z.S."/>
            <person name="Albrecht U."/>
            <person name="Echele G."/>
            <person name="Lee C.C."/>
        </authorList>
    </citation>
    <scope>NUCLEOTIDE SEQUENCE [LARGE SCALE GENOMIC DNA]</scope>
    <source>
        <strain evidence="5 6">P16-029</strain>
    </source>
</reference>
<feature type="DNA-binding region" description="H-T-H motif" evidence="2">
    <location>
        <begin position="41"/>
        <end position="60"/>
    </location>
</feature>
<protein>
    <submittedName>
        <fullName evidence="4">Helix-turn-helix domain-containing protein</fullName>
    </submittedName>
    <submittedName>
        <fullName evidence="5">TetR/AcrR family transcriptional regulator</fullName>
    </submittedName>
</protein>
<keyword evidence="1 2" id="KW-0238">DNA-binding</keyword>
<dbReference type="RefSeq" id="WP_016667524.1">
    <property type="nucleotide sequence ID" value="NZ_AP024308.1"/>
</dbReference>
<evidence type="ECO:0000256" key="1">
    <source>
        <dbReference type="ARBA" id="ARBA00023125"/>
    </source>
</evidence>
<dbReference type="EMBL" id="NOWI01000008">
    <property type="protein sequence ID" value="RFT43216.1"/>
    <property type="molecule type" value="Genomic_DNA"/>
</dbReference>
<evidence type="ECO:0000313" key="4">
    <source>
        <dbReference type="EMBL" id="MEH1546135.1"/>
    </source>
</evidence>
<dbReference type="SUPFAM" id="SSF48498">
    <property type="entry name" value="Tetracyclin repressor-like, C-terminal domain"/>
    <property type="match status" value="1"/>
</dbReference>
<gene>
    <name evidence="5" type="ORF">CHT91_09830</name>
    <name evidence="4" type="ORF">V7F78_03710</name>
</gene>
<dbReference type="AlphaFoldDB" id="A0A3E2DCU4"/>
<proteinExistence type="predicted"/>
<name>A0A3E2DCU4_9ACTN</name>
<dbReference type="Proteomes" id="UP000259211">
    <property type="component" value="Unassembled WGS sequence"/>
</dbReference>
<dbReference type="Pfam" id="PF00440">
    <property type="entry name" value="TetR_N"/>
    <property type="match status" value="1"/>
</dbReference>
<dbReference type="GO" id="GO:0003700">
    <property type="term" value="F:DNA-binding transcription factor activity"/>
    <property type="evidence" value="ECO:0007669"/>
    <property type="project" value="TreeGrafter"/>
</dbReference>
<evidence type="ECO:0000256" key="2">
    <source>
        <dbReference type="PROSITE-ProRule" id="PRU00335"/>
    </source>
</evidence>
<dbReference type="InterPro" id="IPR009057">
    <property type="entry name" value="Homeodomain-like_sf"/>
</dbReference>
<dbReference type="PROSITE" id="PS50977">
    <property type="entry name" value="HTH_TETR_2"/>
    <property type="match status" value="1"/>
</dbReference>
<dbReference type="InterPro" id="IPR050109">
    <property type="entry name" value="HTH-type_TetR-like_transc_reg"/>
</dbReference>
<evidence type="ECO:0000313" key="5">
    <source>
        <dbReference type="EMBL" id="RFT43216.1"/>
    </source>
</evidence>